<dbReference type="Proteomes" id="UP000823388">
    <property type="component" value="Chromosome 9K"/>
</dbReference>
<dbReference type="SMART" id="SM00380">
    <property type="entry name" value="AP2"/>
    <property type="match status" value="1"/>
</dbReference>
<evidence type="ECO:0000256" key="6">
    <source>
        <dbReference type="SAM" id="MobiDB-lite"/>
    </source>
</evidence>
<reference evidence="8" key="1">
    <citation type="submission" date="2020-05" db="EMBL/GenBank/DDBJ databases">
        <title>WGS assembly of Panicum virgatum.</title>
        <authorList>
            <person name="Lovell J.T."/>
            <person name="Jenkins J."/>
            <person name="Shu S."/>
            <person name="Juenger T.E."/>
            <person name="Schmutz J."/>
        </authorList>
    </citation>
    <scope>NUCLEOTIDE SEQUENCE</scope>
    <source>
        <strain evidence="8">AP13</strain>
    </source>
</reference>
<dbReference type="PROSITE" id="PS51032">
    <property type="entry name" value="AP2_ERF"/>
    <property type="match status" value="1"/>
</dbReference>
<feature type="region of interest" description="Disordered" evidence="6">
    <location>
        <begin position="159"/>
        <end position="178"/>
    </location>
</feature>
<dbReference type="AlphaFoldDB" id="A0A8T0NKB5"/>
<dbReference type="OrthoDB" id="668489at2759"/>
<gene>
    <name evidence="8" type="ORF">PVAP13_9KG268900</name>
</gene>
<dbReference type="GO" id="GO:0005634">
    <property type="term" value="C:nucleus"/>
    <property type="evidence" value="ECO:0007669"/>
    <property type="project" value="UniProtKB-SubCell"/>
</dbReference>
<keyword evidence="9" id="KW-1185">Reference proteome</keyword>
<evidence type="ECO:0000259" key="7">
    <source>
        <dbReference type="PROSITE" id="PS51032"/>
    </source>
</evidence>
<evidence type="ECO:0000256" key="3">
    <source>
        <dbReference type="ARBA" id="ARBA00023125"/>
    </source>
</evidence>
<dbReference type="PRINTS" id="PR00367">
    <property type="entry name" value="ETHRSPELEMNT"/>
</dbReference>
<feature type="region of interest" description="Disordered" evidence="6">
    <location>
        <begin position="77"/>
        <end position="106"/>
    </location>
</feature>
<evidence type="ECO:0000256" key="2">
    <source>
        <dbReference type="ARBA" id="ARBA00023015"/>
    </source>
</evidence>
<keyword evidence="4" id="KW-0804">Transcription</keyword>
<dbReference type="InterPro" id="IPR044808">
    <property type="entry name" value="ERF_plant"/>
</dbReference>
<proteinExistence type="predicted"/>
<keyword evidence="2" id="KW-0805">Transcription regulation</keyword>
<comment type="subcellular location">
    <subcellularLocation>
        <location evidence="1">Nucleus</location>
    </subcellularLocation>
</comment>
<dbReference type="PANTHER" id="PTHR31190:SF142">
    <property type="entry name" value="ETHYLENE-RESPONSIVE TRANSCRIPTION FACTOR RAP2-3"/>
    <property type="match status" value="1"/>
</dbReference>
<dbReference type="InterPro" id="IPR016177">
    <property type="entry name" value="DNA-bd_dom_sf"/>
</dbReference>
<dbReference type="Gene3D" id="3.30.730.10">
    <property type="entry name" value="AP2/ERF domain"/>
    <property type="match status" value="1"/>
</dbReference>
<dbReference type="FunFam" id="3.30.730.10:FF:000001">
    <property type="entry name" value="Ethylene-responsive transcription factor 2"/>
    <property type="match status" value="1"/>
</dbReference>
<comment type="caution">
    <text evidence="8">The sequence shown here is derived from an EMBL/GenBank/DDBJ whole genome shotgun (WGS) entry which is preliminary data.</text>
</comment>
<feature type="region of interest" description="Disordered" evidence="6">
    <location>
        <begin position="16"/>
        <end position="40"/>
    </location>
</feature>
<dbReference type="EMBL" id="CM029053">
    <property type="protein sequence ID" value="KAG2549338.1"/>
    <property type="molecule type" value="Genomic_DNA"/>
</dbReference>
<protein>
    <recommendedName>
        <fullName evidence="7">AP2/ERF domain-containing protein</fullName>
    </recommendedName>
</protein>
<evidence type="ECO:0000313" key="9">
    <source>
        <dbReference type="Proteomes" id="UP000823388"/>
    </source>
</evidence>
<dbReference type="GO" id="GO:0003700">
    <property type="term" value="F:DNA-binding transcription factor activity"/>
    <property type="evidence" value="ECO:0007669"/>
    <property type="project" value="InterPro"/>
</dbReference>
<sequence>MCGGAIIADLIPAARSDCRSPVSQPRQAKNKRPWRGHGDDDFEAAFEEFDGDSEEEAFEMDDIDNDDADKEEALAPFGFSSLFPQGRHGKNTSRLEARRRPGRRNTRQYRGVRQRPWGKWAAEIRDPVRGVRVWLGTFPTADSAARAYDGAARRLRGAKAKLNFPSSPPLDRKRRRRSYANANASAVIANCPPTVSHAAAAPGVVREPGGAKKPPANGGAMQALPPLPPSAVCASTGGQQEAFDPYDLYGELASYFSFDVSAFEPLESMLTGGIAAEERGTMPLWSFGDDGSLCF</sequence>
<dbReference type="GO" id="GO:0003677">
    <property type="term" value="F:DNA binding"/>
    <property type="evidence" value="ECO:0007669"/>
    <property type="project" value="UniProtKB-KW"/>
</dbReference>
<keyword evidence="5" id="KW-0539">Nucleus</keyword>
<evidence type="ECO:0000256" key="4">
    <source>
        <dbReference type="ARBA" id="ARBA00023163"/>
    </source>
</evidence>
<accession>A0A8T0NKB5</accession>
<keyword evidence="3" id="KW-0238">DNA-binding</keyword>
<dbReference type="GO" id="GO:0009873">
    <property type="term" value="P:ethylene-activated signaling pathway"/>
    <property type="evidence" value="ECO:0007669"/>
    <property type="project" value="InterPro"/>
</dbReference>
<name>A0A8T0NKB5_PANVG</name>
<organism evidence="8 9">
    <name type="scientific">Panicum virgatum</name>
    <name type="common">Blackwell switchgrass</name>
    <dbReference type="NCBI Taxonomy" id="38727"/>
    <lineage>
        <taxon>Eukaryota</taxon>
        <taxon>Viridiplantae</taxon>
        <taxon>Streptophyta</taxon>
        <taxon>Embryophyta</taxon>
        <taxon>Tracheophyta</taxon>
        <taxon>Spermatophyta</taxon>
        <taxon>Magnoliopsida</taxon>
        <taxon>Liliopsida</taxon>
        <taxon>Poales</taxon>
        <taxon>Poaceae</taxon>
        <taxon>PACMAD clade</taxon>
        <taxon>Panicoideae</taxon>
        <taxon>Panicodae</taxon>
        <taxon>Paniceae</taxon>
        <taxon>Panicinae</taxon>
        <taxon>Panicum</taxon>
        <taxon>Panicum sect. Hiantes</taxon>
    </lineage>
</organism>
<dbReference type="InterPro" id="IPR036955">
    <property type="entry name" value="AP2/ERF_dom_sf"/>
</dbReference>
<feature type="domain" description="AP2/ERF" evidence="7">
    <location>
        <begin position="108"/>
        <end position="165"/>
    </location>
</feature>
<dbReference type="Pfam" id="PF00847">
    <property type="entry name" value="AP2"/>
    <property type="match status" value="1"/>
</dbReference>
<dbReference type="SUPFAM" id="SSF54171">
    <property type="entry name" value="DNA-binding domain"/>
    <property type="match status" value="1"/>
</dbReference>
<evidence type="ECO:0000256" key="1">
    <source>
        <dbReference type="ARBA" id="ARBA00004123"/>
    </source>
</evidence>
<evidence type="ECO:0000256" key="5">
    <source>
        <dbReference type="ARBA" id="ARBA00023242"/>
    </source>
</evidence>
<dbReference type="PANTHER" id="PTHR31190">
    <property type="entry name" value="DNA-BINDING DOMAIN"/>
    <property type="match status" value="1"/>
</dbReference>
<dbReference type="InterPro" id="IPR001471">
    <property type="entry name" value="AP2/ERF_dom"/>
</dbReference>
<evidence type="ECO:0000313" key="8">
    <source>
        <dbReference type="EMBL" id="KAG2549338.1"/>
    </source>
</evidence>
<dbReference type="CDD" id="cd00018">
    <property type="entry name" value="AP2"/>
    <property type="match status" value="1"/>
</dbReference>